<accession>A0A9D2C8C5</accession>
<organism evidence="2 3">
    <name type="scientific">Candidatus Agrococcus pullicola</name>
    <dbReference type="NCBI Taxonomy" id="2838429"/>
    <lineage>
        <taxon>Bacteria</taxon>
        <taxon>Bacillati</taxon>
        <taxon>Actinomycetota</taxon>
        <taxon>Actinomycetes</taxon>
        <taxon>Micrococcales</taxon>
        <taxon>Microbacteriaceae</taxon>
        <taxon>Agrococcus</taxon>
    </lineage>
</organism>
<evidence type="ECO:0000313" key="3">
    <source>
        <dbReference type="Proteomes" id="UP000824005"/>
    </source>
</evidence>
<evidence type="ECO:0000256" key="1">
    <source>
        <dbReference type="SAM" id="Phobius"/>
    </source>
</evidence>
<sequence>MTNNARQSAASSAQEALTELQASGRVVLAGRSSVWSGGIFFAHVVLIVLLSCLILAALIVPPVLIGISDFPAGGLIGMFGVLAMLTILLLFVVRGLRKQRRYRRTETDPIVVEQAGLTMRGIGPIPWADFGPAEHRMVPAERDSGFVRRTVMELTESGFANVNHRLPRELRIRLSPEIGPLWNRHRRFIYVPAAENLRQGEVMQLINAGRRVFWGQRA</sequence>
<evidence type="ECO:0000313" key="2">
    <source>
        <dbReference type="EMBL" id="HIY64669.1"/>
    </source>
</evidence>
<proteinExistence type="predicted"/>
<comment type="caution">
    <text evidence="2">The sequence shown here is derived from an EMBL/GenBank/DDBJ whole genome shotgun (WGS) entry which is preliminary data.</text>
</comment>
<dbReference type="Proteomes" id="UP000824005">
    <property type="component" value="Unassembled WGS sequence"/>
</dbReference>
<protein>
    <submittedName>
        <fullName evidence="2">Uncharacterized protein</fullName>
    </submittedName>
</protein>
<name>A0A9D2C8C5_9MICO</name>
<keyword evidence="1" id="KW-1133">Transmembrane helix</keyword>
<dbReference type="EMBL" id="DXDC01000002">
    <property type="protein sequence ID" value="HIY64669.1"/>
    <property type="molecule type" value="Genomic_DNA"/>
</dbReference>
<gene>
    <name evidence="2" type="ORF">H9830_00135</name>
</gene>
<feature type="transmembrane region" description="Helical" evidence="1">
    <location>
        <begin position="72"/>
        <end position="93"/>
    </location>
</feature>
<reference evidence="2" key="1">
    <citation type="journal article" date="2021" name="PeerJ">
        <title>Extensive microbial diversity within the chicken gut microbiome revealed by metagenomics and culture.</title>
        <authorList>
            <person name="Gilroy R."/>
            <person name="Ravi A."/>
            <person name="Getino M."/>
            <person name="Pursley I."/>
            <person name="Horton D.L."/>
            <person name="Alikhan N.F."/>
            <person name="Baker D."/>
            <person name="Gharbi K."/>
            <person name="Hall N."/>
            <person name="Watson M."/>
            <person name="Adriaenssens E.M."/>
            <person name="Foster-Nyarko E."/>
            <person name="Jarju S."/>
            <person name="Secka A."/>
            <person name="Antonio M."/>
            <person name="Oren A."/>
            <person name="Chaudhuri R.R."/>
            <person name="La Ragione R."/>
            <person name="Hildebrand F."/>
            <person name="Pallen M.J."/>
        </authorList>
    </citation>
    <scope>NUCLEOTIDE SEQUENCE</scope>
    <source>
        <strain evidence="2">ChiGjej1B1-98</strain>
    </source>
</reference>
<reference evidence="2" key="2">
    <citation type="submission" date="2021-04" db="EMBL/GenBank/DDBJ databases">
        <authorList>
            <person name="Gilroy R."/>
        </authorList>
    </citation>
    <scope>NUCLEOTIDE SEQUENCE</scope>
    <source>
        <strain evidence="2">ChiGjej1B1-98</strain>
    </source>
</reference>
<keyword evidence="1" id="KW-0812">Transmembrane</keyword>
<keyword evidence="1" id="KW-0472">Membrane</keyword>
<feature type="transmembrane region" description="Helical" evidence="1">
    <location>
        <begin position="39"/>
        <end position="60"/>
    </location>
</feature>
<dbReference type="AlphaFoldDB" id="A0A9D2C8C5"/>